<dbReference type="Pfam" id="PF02563">
    <property type="entry name" value="Poly_export"/>
    <property type="match status" value="1"/>
</dbReference>
<dbReference type="AlphaFoldDB" id="A0A558CIJ6"/>
<dbReference type="InterPro" id="IPR003715">
    <property type="entry name" value="Poly_export_N"/>
</dbReference>
<feature type="domain" description="SLBB" evidence="16">
    <location>
        <begin position="105"/>
        <end position="186"/>
    </location>
</feature>
<dbReference type="InterPro" id="IPR017477">
    <property type="entry name" value="PEP-CTERM_polysacc_export"/>
</dbReference>
<comment type="similarity">
    <text evidence="2">Belongs to the BexD/CtrA/VexA family.</text>
</comment>
<feature type="domain" description="Polysaccharide export protein N-terminal" evidence="15">
    <location>
        <begin position="24"/>
        <end position="96"/>
    </location>
</feature>
<keyword evidence="9" id="KW-0406">Ion transport</keyword>
<protein>
    <submittedName>
        <fullName evidence="17">Sugar ABC transporter substrate-binding protein</fullName>
    </submittedName>
</protein>
<evidence type="ECO:0000256" key="14">
    <source>
        <dbReference type="ARBA" id="ARBA00023288"/>
    </source>
</evidence>
<evidence type="ECO:0000256" key="10">
    <source>
        <dbReference type="ARBA" id="ARBA00023114"/>
    </source>
</evidence>
<evidence type="ECO:0000256" key="1">
    <source>
        <dbReference type="ARBA" id="ARBA00004571"/>
    </source>
</evidence>
<dbReference type="GO" id="GO:0015288">
    <property type="term" value="F:porin activity"/>
    <property type="evidence" value="ECO:0007669"/>
    <property type="project" value="UniProtKB-KW"/>
</dbReference>
<evidence type="ECO:0000256" key="8">
    <source>
        <dbReference type="ARBA" id="ARBA00023047"/>
    </source>
</evidence>
<dbReference type="NCBIfam" id="TIGR03027">
    <property type="entry name" value="pepcterm_export"/>
    <property type="match status" value="1"/>
</dbReference>
<dbReference type="Pfam" id="PF22461">
    <property type="entry name" value="SLBB_2"/>
    <property type="match status" value="1"/>
</dbReference>
<gene>
    <name evidence="17" type="ORF">FHK82_17660</name>
</gene>
<dbReference type="EMBL" id="VMRY01000134">
    <property type="protein sequence ID" value="TVT48587.1"/>
    <property type="molecule type" value="Genomic_DNA"/>
</dbReference>
<evidence type="ECO:0000259" key="16">
    <source>
        <dbReference type="Pfam" id="PF22461"/>
    </source>
</evidence>
<name>A0A558CIJ6_9GAMM</name>
<dbReference type="Gene3D" id="3.10.560.10">
    <property type="entry name" value="Outer membrane lipoprotein wza domain like"/>
    <property type="match status" value="1"/>
</dbReference>
<dbReference type="InterPro" id="IPR054765">
    <property type="entry name" value="SLBB_dom"/>
</dbReference>
<keyword evidence="13" id="KW-0998">Cell outer membrane</keyword>
<evidence type="ECO:0000256" key="9">
    <source>
        <dbReference type="ARBA" id="ARBA00023065"/>
    </source>
</evidence>
<keyword evidence="8" id="KW-0625">Polysaccharide transport</keyword>
<accession>A0A558CIJ6</accession>
<evidence type="ECO:0000256" key="5">
    <source>
        <dbReference type="ARBA" id="ARBA00022597"/>
    </source>
</evidence>
<evidence type="ECO:0000313" key="17">
    <source>
        <dbReference type="EMBL" id="TVT48587.1"/>
    </source>
</evidence>
<evidence type="ECO:0000256" key="13">
    <source>
        <dbReference type="ARBA" id="ARBA00023237"/>
    </source>
</evidence>
<dbReference type="Gene3D" id="3.30.1950.10">
    <property type="entry name" value="wza like domain"/>
    <property type="match status" value="1"/>
</dbReference>
<evidence type="ECO:0000256" key="2">
    <source>
        <dbReference type="ARBA" id="ARBA00009450"/>
    </source>
</evidence>
<evidence type="ECO:0000259" key="15">
    <source>
        <dbReference type="Pfam" id="PF02563"/>
    </source>
</evidence>
<proteinExistence type="inferred from homology"/>
<evidence type="ECO:0000313" key="18">
    <source>
        <dbReference type="Proteomes" id="UP000317355"/>
    </source>
</evidence>
<keyword evidence="14" id="KW-0449">Lipoprotein</keyword>
<evidence type="ECO:0000256" key="12">
    <source>
        <dbReference type="ARBA" id="ARBA00023139"/>
    </source>
</evidence>
<comment type="caution">
    <text evidence="17">The sequence shown here is derived from an EMBL/GenBank/DDBJ whole genome shotgun (WGS) entry which is preliminary data.</text>
</comment>
<keyword evidence="11" id="KW-0472">Membrane</keyword>
<evidence type="ECO:0000256" key="7">
    <source>
        <dbReference type="ARBA" id="ARBA00022729"/>
    </source>
</evidence>
<evidence type="ECO:0000256" key="4">
    <source>
        <dbReference type="ARBA" id="ARBA00022452"/>
    </source>
</evidence>
<keyword evidence="10" id="KW-0626">Porin</keyword>
<keyword evidence="5" id="KW-0762">Sugar transport</keyword>
<keyword evidence="12" id="KW-0564">Palmitate</keyword>
<evidence type="ECO:0000256" key="11">
    <source>
        <dbReference type="ARBA" id="ARBA00023136"/>
    </source>
</evidence>
<keyword evidence="3" id="KW-0813">Transport</keyword>
<evidence type="ECO:0000256" key="6">
    <source>
        <dbReference type="ARBA" id="ARBA00022692"/>
    </source>
</evidence>
<dbReference type="GO" id="GO:0009279">
    <property type="term" value="C:cell outer membrane"/>
    <property type="evidence" value="ECO:0007669"/>
    <property type="project" value="UniProtKB-SubCell"/>
</dbReference>
<keyword evidence="4" id="KW-1134">Transmembrane beta strand</keyword>
<organism evidence="17 18">
    <name type="scientific">Sedimenticola thiotaurini</name>
    <dbReference type="NCBI Taxonomy" id="1543721"/>
    <lineage>
        <taxon>Bacteria</taxon>
        <taxon>Pseudomonadati</taxon>
        <taxon>Pseudomonadota</taxon>
        <taxon>Gammaproteobacteria</taxon>
        <taxon>Chromatiales</taxon>
        <taxon>Sedimenticolaceae</taxon>
        <taxon>Sedimenticola</taxon>
    </lineage>
</organism>
<sequence length="191" mass="20811">MLLAGCATSKYPQVTGDQVTAVQDFDYVIGPGDSLNIFVWGNSELTVTVPVRPDGKITTRLVEDIEASGKTPTQLARDVEKAYSEYVKNAVVTVIVDEFVGIPSQQVRVVGEAAEPLSVPFRKHMTLLDLMIAVGGLTEFADGNKSVLIRNLDGEQQVYNVRLEDLIKEGDISANLALMPGDIMIIPEAWF</sequence>
<dbReference type="STRING" id="1543721.AAY24_04385"/>
<keyword evidence="6" id="KW-0812">Transmembrane</keyword>
<evidence type="ECO:0000256" key="3">
    <source>
        <dbReference type="ARBA" id="ARBA00022448"/>
    </source>
</evidence>
<reference evidence="17 18" key="1">
    <citation type="submission" date="2019-07" db="EMBL/GenBank/DDBJ databases">
        <title>The pathways for chlorine oxyanion respiration interact through the shared metabolite chlorate.</title>
        <authorList>
            <person name="Barnum T.P."/>
            <person name="Cheng Y."/>
            <person name="Hill K.A."/>
            <person name="Lucas L.N."/>
            <person name="Carlson H.K."/>
            <person name="Coates J.D."/>
        </authorList>
    </citation>
    <scope>NUCLEOTIDE SEQUENCE [LARGE SCALE GENOMIC DNA]</scope>
    <source>
        <strain evidence="17">BK-3</strain>
    </source>
</reference>
<dbReference type="PANTHER" id="PTHR33619">
    <property type="entry name" value="POLYSACCHARIDE EXPORT PROTEIN GFCE-RELATED"/>
    <property type="match status" value="1"/>
</dbReference>
<dbReference type="GO" id="GO:0046930">
    <property type="term" value="C:pore complex"/>
    <property type="evidence" value="ECO:0007669"/>
    <property type="project" value="UniProtKB-KW"/>
</dbReference>
<dbReference type="PANTHER" id="PTHR33619:SF3">
    <property type="entry name" value="POLYSACCHARIDE EXPORT PROTEIN GFCE-RELATED"/>
    <property type="match status" value="1"/>
</dbReference>
<dbReference type="GO" id="GO:0015159">
    <property type="term" value="F:polysaccharide transmembrane transporter activity"/>
    <property type="evidence" value="ECO:0007669"/>
    <property type="project" value="InterPro"/>
</dbReference>
<comment type="subcellular location">
    <subcellularLocation>
        <location evidence="1">Cell outer membrane</location>
        <topology evidence="1">Multi-pass membrane protein</topology>
    </subcellularLocation>
</comment>
<keyword evidence="7" id="KW-0732">Signal</keyword>
<dbReference type="Proteomes" id="UP000317355">
    <property type="component" value="Unassembled WGS sequence"/>
</dbReference>
<dbReference type="InterPro" id="IPR049712">
    <property type="entry name" value="Poly_export"/>
</dbReference>
<dbReference type="GO" id="GO:0006811">
    <property type="term" value="P:monoatomic ion transport"/>
    <property type="evidence" value="ECO:0007669"/>
    <property type="project" value="UniProtKB-KW"/>
</dbReference>